<keyword evidence="2" id="KW-1185">Reference proteome</keyword>
<protein>
    <submittedName>
        <fullName evidence="1">DUF2164 domain-containing protein</fullName>
    </submittedName>
</protein>
<reference evidence="1 2" key="1">
    <citation type="submission" date="2021-08" db="EMBL/GenBank/DDBJ databases">
        <title>complete genome sequencing of Deefgea sp. D25.</title>
        <authorList>
            <person name="Bae J.-W."/>
            <person name="Gim D.-H."/>
        </authorList>
    </citation>
    <scope>NUCLEOTIDE SEQUENCE [LARGE SCALE GENOMIC DNA]</scope>
    <source>
        <strain evidence="1 2">D25</strain>
    </source>
</reference>
<dbReference type="Proteomes" id="UP000825679">
    <property type="component" value="Chromosome"/>
</dbReference>
<sequence length="85" mass="9887">MTIEIDKMLHPQLHASIQRYCREELDIDIGELQAGFLLDYIVREIGPHIYNQAISDAQAQLIKQVEALPENCFELTGVYWSKKKR</sequence>
<dbReference type="RefSeq" id="WP_221007555.1">
    <property type="nucleotide sequence ID" value="NZ_CP081150.1"/>
</dbReference>
<proteinExistence type="predicted"/>
<organism evidence="1 2">
    <name type="scientific">Deefgea tanakiae</name>
    <dbReference type="NCBI Taxonomy" id="2865840"/>
    <lineage>
        <taxon>Bacteria</taxon>
        <taxon>Pseudomonadati</taxon>
        <taxon>Pseudomonadota</taxon>
        <taxon>Betaproteobacteria</taxon>
        <taxon>Neisseriales</taxon>
        <taxon>Chitinibacteraceae</taxon>
        <taxon>Deefgea</taxon>
    </lineage>
</organism>
<dbReference type="EMBL" id="CP081150">
    <property type="protein sequence ID" value="QZA79036.1"/>
    <property type="molecule type" value="Genomic_DNA"/>
</dbReference>
<accession>A0ABX8Z8X3</accession>
<name>A0ABX8Z8X3_9NEIS</name>
<dbReference type="Pfam" id="PF09932">
    <property type="entry name" value="DUF2164"/>
    <property type="match status" value="1"/>
</dbReference>
<gene>
    <name evidence="1" type="ORF">K4H28_06465</name>
</gene>
<evidence type="ECO:0000313" key="2">
    <source>
        <dbReference type="Proteomes" id="UP000825679"/>
    </source>
</evidence>
<evidence type="ECO:0000313" key="1">
    <source>
        <dbReference type="EMBL" id="QZA79036.1"/>
    </source>
</evidence>
<dbReference type="InterPro" id="IPR018680">
    <property type="entry name" value="DUF2164"/>
</dbReference>